<keyword evidence="3" id="KW-0804">Transcription</keyword>
<sequence length="337" mass="36397">MEASSTEKKRRATRADVARLAGVSTAVVSYVFNNGPRPVAADTAQQVREAAEKLHYRPNSVARALSTGSSKTLGIVVPDLTNPFFSGVYSALETAAARNGYSTLFMASHQNPEKEMDRISQLIAREVDAIIIASAQPTSALAGVPRKECPFIFMDQTQPVPGAKCVSTDFQAAVSLAVRHLLGHGYTNIAMLSGKADDGLSDKRIQGWYQAHKETEIPVGPVVQAHFTRQGGYDATLALLDSDHRPDAIFADSDLEAIGALRALHERHVRIPEDIAIVSFDGTVDSQFSWPALTVVQQDATAIAERMFQAALDPQNTPDLQLIDTTLVPRQSCGCLK</sequence>
<dbReference type="Proteomes" id="UP000460881">
    <property type="component" value="Unassembled WGS sequence"/>
</dbReference>
<comment type="caution">
    <text evidence="8">The sequence shown here is derived from an EMBL/GenBank/DDBJ whole genome shotgun (WGS) entry which is preliminary data.</text>
</comment>
<dbReference type="GO" id="GO:0000976">
    <property type="term" value="F:transcription cis-regulatory region binding"/>
    <property type="evidence" value="ECO:0007669"/>
    <property type="project" value="TreeGrafter"/>
</dbReference>
<evidence type="ECO:0000313" key="8">
    <source>
        <dbReference type="EMBL" id="PKC91497.1"/>
    </source>
</evidence>
<evidence type="ECO:0000256" key="2">
    <source>
        <dbReference type="ARBA" id="ARBA00023125"/>
    </source>
</evidence>
<feature type="domain" description="HTH lacI-type" evidence="4">
    <location>
        <begin position="12"/>
        <end position="67"/>
    </location>
</feature>
<evidence type="ECO:0000313" key="7">
    <source>
        <dbReference type="EMBL" id="KAB7395497.1"/>
    </source>
</evidence>
<dbReference type="InterPro" id="IPR028082">
    <property type="entry name" value="Peripla_BP_I"/>
</dbReference>
<accession>A0A2N0T4E6</accession>
<name>A0A2N0T4E6_BIFLN</name>
<dbReference type="EMBL" id="WDRM01000007">
    <property type="protein sequence ID" value="KAB7338751.1"/>
    <property type="molecule type" value="Genomic_DNA"/>
</dbReference>
<keyword evidence="1" id="KW-0805">Transcription regulation</keyword>
<proteinExistence type="predicted"/>
<evidence type="ECO:0000313" key="5">
    <source>
        <dbReference type="EMBL" id="KAB7338751.1"/>
    </source>
</evidence>
<dbReference type="PANTHER" id="PTHR30146:SF109">
    <property type="entry name" value="HTH-TYPE TRANSCRIPTIONAL REGULATOR GALS"/>
    <property type="match status" value="1"/>
</dbReference>
<dbReference type="GO" id="GO:0003700">
    <property type="term" value="F:DNA-binding transcription factor activity"/>
    <property type="evidence" value="ECO:0007669"/>
    <property type="project" value="TreeGrafter"/>
</dbReference>
<dbReference type="Proteomes" id="UP000430971">
    <property type="component" value="Unassembled WGS sequence"/>
</dbReference>
<organism evidence="8 9">
    <name type="scientific">Bifidobacterium longum</name>
    <dbReference type="NCBI Taxonomy" id="216816"/>
    <lineage>
        <taxon>Bacteria</taxon>
        <taxon>Bacillati</taxon>
        <taxon>Actinomycetota</taxon>
        <taxon>Actinomycetes</taxon>
        <taxon>Bifidobacteriales</taxon>
        <taxon>Bifidobacteriaceae</taxon>
        <taxon>Bifidobacterium</taxon>
    </lineage>
</organism>
<evidence type="ECO:0000256" key="3">
    <source>
        <dbReference type="ARBA" id="ARBA00023163"/>
    </source>
</evidence>
<dbReference type="InterPro" id="IPR000843">
    <property type="entry name" value="HTH_LacI"/>
</dbReference>
<evidence type="ECO:0000313" key="10">
    <source>
        <dbReference type="Proteomes" id="UP000430971"/>
    </source>
</evidence>
<dbReference type="Gene3D" id="1.10.260.40">
    <property type="entry name" value="lambda repressor-like DNA-binding domains"/>
    <property type="match status" value="1"/>
</dbReference>
<dbReference type="Proteomes" id="UP000468842">
    <property type="component" value="Unassembled WGS sequence"/>
</dbReference>
<dbReference type="PROSITE" id="PS50932">
    <property type="entry name" value="HTH_LACI_2"/>
    <property type="match status" value="1"/>
</dbReference>
<dbReference type="CDD" id="cd01392">
    <property type="entry name" value="HTH_LacI"/>
    <property type="match status" value="1"/>
</dbReference>
<evidence type="ECO:0000313" key="6">
    <source>
        <dbReference type="EMBL" id="KAB7359784.1"/>
    </source>
</evidence>
<evidence type="ECO:0000313" key="9">
    <source>
        <dbReference type="Proteomes" id="UP000232654"/>
    </source>
</evidence>
<dbReference type="Pfam" id="PF00356">
    <property type="entry name" value="LacI"/>
    <property type="match status" value="1"/>
</dbReference>
<dbReference type="Gene3D" id="3.40.50.2300">
    <property type="match status" value="2"/>
</dbReference>
<evidence type="ECO:0000256" key="1">
    <source>
        <dbReference type="ARBA" id="ARBA00023015"/>
    </source>
</evidence>
<dbReference type="Proteomes" id="UP000232654">
    <property type="component" value="Unassembled WGS sequence"/>
</dbReference>
<dbReference type="EMBL" id="WDQK01000008">
    <property type="protein sequence ID" value="KAB7395497.1"/>
    <property type="molecule type" value="Genomic_DNA"/>
</dbReference>
<dbReference type="RefSeq" id="WP_100969177.1">
    <property type="nucleotide sequence ID" value="NZ_FTRF01000002.1"/>
</dbReference>
<dbReference type="EMBL" id="PJDT01000001">
    <property type="protein sequence ID" value="PKC91497.1"/>
    <property type="molecule type" value="Genomic_DNA"/>
</dbReference>
<dbReference type="SMART" id="SM00354">
    <property type="entry name" value="HTH_LACI"/>
    <property type="match status" value="1"/>
</dbReference>
<dbReference type="Pfam" id="PF00532">
    <property type="entry name" value="Peripla_BP_1"/>
    <property type="match status" value="1"/>
</dbReference>
<dbReference type="SUPFAM" id="SSF53822">
    <property type="entry name" value="Periplasmic binding protein-like I"/>
    <property type="match status" value="1"/>
</dbReference>
<dbReference type="PANTHER" id="PTHR30146">
    <property type="entry name" value="LACI-RELATED TRANSCRIPTIONAL REPRESSOR"/>
    <property type="match status" value="1"/>
</dbReference>
<keyword evidence="2" id="KW-0238">DNA-binding</keyword>
<protein>
    <submittedName>
        <fullName evidence="5">LacI family transcriptional regulator</fullName>
    </submittedName>
    <submittedName>
        <fullName evidence="8">Transcriptional regulator LacI family</fullName>
    </submittedName>
</protein>
<evidence type="ECO:0000313" key="12">
    <source>
        <dbReference type="Proteomes" id="UP000468842"/>
    </source>
</evidence>
<reference evidence="8 9" key="1">
    <citation type="submission" date="2017-12" db="EMBL/GenBank/DDBJ databases">
        <title>Bifidobacterium longum APC/DPC strains.</title>
        <authorList>
            <person name="Arboleya S."/>
        </authorList>
    </citation>
    <scope>NUCLEOTIDE SEQUENCE [LARGE SCALE GENOMIC DNA]</scope>
    <source>
        <strain evidence="8 9">APC1503</strain>
    </source>
</reference>
<gene>
    <name evidence="8" type="ORF">APC1503_0029</name>
    <name evidence="7" type="ORF">GBB40_05150</name>
    <name evidence="6" type="ORF">GBB63_03680</name>
    <name evidence="5" type="ORF">GBB73_04035</name>
</gene>
<dbReference type="CDD" id="cd06267">
    <property type="entry name" value="PBP1_LacI_sugar_binding-like"/>
    <property type="match status" value="1"/>
</dbReference>
<dbReference type="InterPro" id="IPR010982">
    <property type="entry name" value="Lambda_DNA-bd_dom_sf"/>
</dbReference>
<reference evidence="10 11" key="2">
    <citation type="journal article" date="2019" name="Nat. Med.">
        <title>A library of human gut bacterial isolates paired with longitudinal multiomics data enables mechanistic microbiome research.</title>
        <authorList>
            <person name="Poyet M."/>
            <person name="Groussin M."/>
            <person name="Gibbons S.M."/>
            <person name="Avila-Pacheco J."/>
            <person name="Jiang X."/>
            <person name="Kearney S.M."/>
            <person name="Perrotta A.R."/>
            <person name="Berdy B."/>
            <person name="Zhao S."/>
            <person name="Lieberman T.D."/>
            <person name="Swanson P.K."/>
            <person name="Smith M."/>
            <person name="Roesemann S."/>
            <person name="Alexander J.E."/>
            <person name="Rich S.A."/>
            <person name="Livny J."/>
            <person name="Vlamakis H."/>
            <person name="Clish C."/>
            <person name="Bullock K."/>
            <person name="Deik A."/>
            <person name="Scott J."/>
            <person name="Pierce K.A."/>
            <person name="Xavier R.J."/>
            <person name="Alm E.J."/>
        </authorList>
    </citation>
    <scope>NUCLEOTIDE SEQUENCE [LARGE SCALE GENOMIC DNA]</scope>
    <source>
        <strain evidence="7 12">BIOML-A37</strain>
        <strain evidence="6 11">BIOML-A55</strain>
        <strain evidence="5 10">BIOML-A65</strain>
    </source>
</reference>
<dbReference type="InterPro" id="IPR001761">
    <property type="entry name" value="Peripla_BP/Lac1_sug-bd_dom"/>
</dbReference>
<dbReference type="SUPFAM" id="SSF47413">
    <property type="entry name" value="lambda repressor-like DNA-binding domains"/>
    <property type="match status" value="1"/>
</dbReference>
<evidence type="ECO:0000259" key="4">
    <source>
        <dbReference type="PROSITE" id="PS50932"/>
    </source>
</evidence>
<dbReference type="EMBL" id="WDRC01000007">
    <property type="protein sequence ID" value="KAB7359784.1"/>
    <property type="molecule type" value="Genomic_DNA"/>
</dbReference>
<dbReference type="AlphaFoldDB" id="A0A2N0T4E6"/>
<evidence type="ECO:0000313" key="11">
    <source>
        <dbReference type="Proteomes" id="UP000460881"/>
    </source>
</evidence>